<proteinExistence type="predicted"/>
<dbReference type="AlphaFoldDB" id="A0AAN8EFS4"/>
<reference evidence="1 2" key="1">
    <citation type="submission" date="2022-12" db="EMBL/GenBank/DDBJ databases">
        <title>Genomic features and morphological characterization of a novel Knufia sp. strain isolated from spacecraft assembly facility.</title>
        <authorList>
            <person name="Teixeira M."/>
            <person name="Chander A.M."/>
            <person name="Stajich J.E."/>
            <person name="Venkateswaran K."/>
        </authorList>
    </citation>
    <scope>NUCLEOTIDE SEQUENCE [LARGE SCALE GENOMIC DNA]</scope>
    <source>
        <strain evidence="1 2">FJI-L2-BK-P2</strain>
    </source>
</reference>
<evidence type="ECO:0000313" key="1">
    <source>
        <dbReference type="EMBL" id="KAK5953095.1"/>
    </source>
</evidence>
<accession>A0AAN8EFS4</accession>
<protein>
    <submittedName>
        <fullName evidence="1">Uncharacterized protein</fullName>
    </submittedName>
</protein>
<evidence type="ECO:0000313" key="2">
    <source>
        <dbReference type="Proteomes" id="UP001316803"/>
    </source>
</evidence>
<dbReference type="Proteomes" id="UP001316803">
    <property type="component" value="Unassembled WGS sequence"/>
</dbReference>
<name>A0AAN8EFS4_9EURO</name>
<sequence>MSVITSTKTWFDMPMEIRDNILECLFHGERIAHKGPGARHQTESNLFSVLVVSKHFVRKRQVVDTMLRVATIALAFDEDLEDIALSTNTIQRSLVRSVKPIYVKPDQHMSEYIAPERIKFGNIKTLFPGVQRVEVDLTDEYYGRPELFVNRRSRLWQQLLGHEFHAHARREFDDPAITNCCARPSLPESLLPLCSLEEDFQSGCIELDRTSSMVCALLVRPITYEVPMGWRRNALGNLLVHAKSAGVEVLYSMRLYVESECYNCWFIGESVFFNAKDLTLRVQLDGREIVIPQKFTSAFLDPAVTELDEWYGSG</sequence>
<comment type="caution">
    <text evidence="1">The sequence shown here is derived from an EMBL/GenBank/DDBJ whole genome shotgun (WGS) entry which is preliminary data.</text>
</comment>
<organism evidence="1 2">
    <name type="scientific">Knufia fluminis</name>
    <dbReference type="NCBI Taxonomy" id="191047"/>
    <lineage>
        <taxon>Eukaryota</taxon>
        <taxon>Fungi</taxon>
        <taxon>Dikarya</taxon>
        <taxon>Ascomycota</taxon>
        <taxon>Pezizomycotina</taxon>
        <taxon>Eurotiomycetes</taxon>
        <taxon>Chaetothyriomycetidae</taxon>
        <taxon>Chaetothyriales</taxon>
        <taxon>Trichomeriaceae</taxon>
        <taxon>Knufia</taxon>
    </lineage>
</organism>
<keyword evidence="2" id="KW-1185">Reference proteome</keyword>
<dbReference type="EMBL" id="JAKLMC020000012">
    <property type="protein sequence ID" value="KAK5953095.1"/>
    <property type="molecule type" value="Genomic_DNA"/>
</dbReference>
<gene>
    <name evidence="1" type="ORF">OHC33_005663</name>
</gene>